<sequence length="299" mass="32134">MHFSCFFITLTLVAAAPLPQPGAGFAFPKTNVRSTSPISGSSVVTKAPTLSKTINDSAATGSCTALESFPSSRQSQKGKRLMNDDGVQHPPGQSNVVLFHGTWRAADAAKLASEVKLSVIKNGDLHSTAVSGVDGGFYLTDSLLSAAQFACRNVEPKAYVLEYQWFGANLHVQDYQPGAEFSAFLDYRKVAENHARNPAFDQIMKDNDMITGPMNDEHADAFLSPNFRQYAVIKQQAATNNLNAVPIGANLLPAYYTASQRANHNFPTLLHHLTQCPFNIGGWGAVATLGGSEIEASLN</sequence>
<dbReference type="AlphaFoldDB" id="A0A9W8ZYH4"/>
<organism evidence="3 4">
    <name type="scientific">Lentinula aciculospora</name>
    <dbReference type="NCBI Taxonomy" id="153920"/>
    <lineage>
        <taxon>Eukaryota</taxon>
        <taxon>Fungi</taxon>
        <taxon>Dikarya</taxon>
        <taxon>Basidiomycota</taxon>
        <taxon>Agaricomycotina</taxon>
        <taxon>Agaricomycetes</taxon>
        <taxon>Agaricomycetidae</taxon>
        <taxon>Agaricales</taxon>
        <taxon>Marasmiineae</taxon>
        <taxon>Omphalotaceae</taxon>
        <taxon>Lentinula</taxon>
    </lineage>
</organism>
<feature type="chain" id="PRO_5040890334" description="PARP catalytic domain-containing protein" evidence="2">
    <location>
        <begin position="16"/>
        <end position="299"/>
    </location>
</feature>
<keyword evidence="4" id="KW-1185">Reference proteome</keyword>
<name>A0A9W8ZYH4_9AGAR</name>
<evidence type="ECO:0000313" key="4">
    <source>
        <dbReference type="Proteomes" id="UP001150266"/>
    </source>
</evidence>
<evidence type="ECO:0000313" key="3">
    <source>
        <dbReference type="EMBL" id="KAJ4470251.1"/>
    </source>
</evidence>
<dbReference type="Proteomes" id="UP001150266">
    <property type="component" value="Unassembled WGS sequence"/>
</dbReference>
<evidence type="ECO:0008006" key="5">
    <source>
        <dbReference type="Google" id="ProtNLM"/>
    </source>
</evidence>
<accession>A0A9W8ZYH4</accession>
<comment type="caution">
    <text evidence="3">The sequence shown here is derived from an EMBL/GenBank/DDBJ whole genome shotgun (WGS) entry which is preliminary data.</text>
</comment>
<keyword evidence="2" id="KW-0732">Signal</keyword>
<feature type="region of interest" description="Disordered" evidence="1">
    <location>
        <begin position="69"/>
        <end position="89"/>
    </location>
</feature>
<evidence type="ECO:0000256" key="1">
    <source>
        <dbReference type="SAM" id="MobiDB-lite"/>
    </source>
</evidence>
<evidence type="ECO:0000256" key="2">
    <source>
        <dbReference type="SAM" id="SignalP"/>
    </source>
</evidence>
<reference evidence="3" key="1">
    <citation type="submission" date="2022-08" db="EMBL/GenBank/DDBJ databases">
        <title>A Global Phylogenomic Analysis of the Shiitake Genus Lentinula.</title>
        <authorList>
            <consortium name="DOE Joint Genome Institute"/>
            <person name="Sierra-Patev S."/>
            <person name="Min B."/>
            <person name="Naranjo-Ortiz M."/>
            <person name="Looney B."/>
            <person name="Konkel Z."/>
            <person name="Slot J.C."/>
            <person name="Sakamoto Y."/>
            <person name="Steenwyk J.L."/>
            <person name="Rokas A."/>
            <person name="Carro J."/>
            <person name="Camarero S."/>
            <person name="Ferreira P."/>
            <person name="Molpeceres G."/>
            <person name="Ruiz-Duenas F.J."/>
            <person name="Serrano A."/>
            <person name="Henrissat B."/>
            <person name="Drula E."/>
            <person name="Hughes K.W."/>
            <person name="Mata J.L."/>
            <person name="Ishikawa N.K."/>
            <person name="Vargas-Isla R."/>
            <person name="Ushijima S."/>
            <person name="Smith C.A."/>
            <person name="Ahrendt S."/>
            <person name="Andreopoulos W."/>
            <person name="He G."/>
            <person name="Labutti K."/>
            <person name="Lipzen A."/>
            <person name="Ng V."/>
            <person name="Riley R."/>
            <person name="Sandor L."/>
            <person name="Barry K."/>
            <person name="Martinez A.T."/>
            <person name="Xiao Y."/>
            <person name="Gibbons J.G."/>
            <person name="Terashima K."/>
            <person name="Grigoriev I.V."/>
            <person name="Hibbett D.S."/>
        </authorList>
    </citation>
    <scope>NUCLEOTIDE SEQUENCE</scope>
    <source>
        <strain evidence="3">JLM2183</strain>
    </source>
</reference>
<dbReference type="OrthoDB" id="2928687at2759"/>
<dbReference type="EMBL" id="JAOTPV010000027">
    <property type="protein sequence ID" value="KAJ4470251.1"/>
    <property type="molecule type" value="Genomic_DNA"/>
</dbReference>
<feature type="signal peptide" evidence="2">
    <location>
        <begin position="1"/>
        <end position="15"/>
    </location>
</feature>
<gene>
    <name evidence="3" type="ORF">J3R30DRAFT_3809345</name>
</gene>
<protein>
    <recommendedName>
        <fullName evidence="5">PARP catalytic domain-containing protein</fullName>
    </recommendedName>
</protein>
<proteinExistence type="predicted"/>